<dbReference type="EMBL" id="VFSU01000017">
    <property type="protein sequence ID" value="TPE62596.1"/>
    <property type="molecule type" value="Genomic_DNA"/>
</dbReference>
<name>A0A501XPP4_9SPHN</name>
<dbReference type="InterPro" id="IPR041459">
    <property type="entry name" value="MPTase-PolyVal"/>
</dbReference>
<dbReference type="RefSeq" id="WP_140927368.1">
    <property type="nucleotide sequence ID" value="NZ_VFSU01000017.1"/>
</dbReference>
<dbReference type="InterPro" id="IPR013610">
    <property type="entry name" value="ArdC_N"/>
</dbReference>
<dbReference type="GO" id="GO:0003697">
    <property type="term" value="F:single-stranded DNA binding"/>
    <property type="evidence" value="ECO:0007669"/>
    <property type="project" value="InterPro"/>
</dbReference>
<reference evidence="3 4" key="1">
    <citation type="submission" date="2019-06" db="EMBL/GenBank/DDBJ databases">
        <authorList>
            <person name="Lee I."/>
            <person name="Jang G.I."/>
            <person name="Hwang C.Y."/>
        </authorList>
    </citation>
    <scope>NUCLEOTIDE SEQUENCE [LARGE SCALE GENOMIC DNA]</scope>
    <source>
        <strain evidence="3 4">PAMC 28131</strain>
    </source>
</reference>
<dbReference type="OrthoDB" id="9792687at2"/>
<dbReference type="Pfam" id="PF18818">
    <property type="entry name" value="MPTase-PolyVal"/>
    <property type="match status" value="1"/>
</dbReference>
<keyword evidence="4" id="KW-1185">Reference proteome</keyword>
<feature type="domain" description="N-terminal" evidence="1">
    <location>
        <begin position="10"/>
        <end position="130"/>
    </location>
</feature>
<dbReference type="InterPro" id="IPR017113">
    <property type="entry name" value="Antirestriction_ArdC"/>
</dbReference>
<comment type="caution">
    <text evidence="3">The sequence shown here is derived from an EMBL/GenBank/DDBJ whole genome shotgun (WGS) entry which is preliminary data.</text>
</comment>
<dbReference type="AlphaFoldDB" id="A0A501XPP4"/>
<protein>
    <submittedName>
        <fullName evidence="3">DUF1738 domain-containing protein</fullName>
    </submittedName>
</protein>
<dbReference type="Pfam" id="PF08401">
    <property type="entry name" value="ArdcN"/>
    <property type="match status" value="1"/>
</dbReference>
<gene>
    <name evidence="3" type="ORF">FJQ54_05245</name>
</gene>
<feature type="domain" description="Polyvalent protein metallopeptidase" evidence="2">
    <location>
        <begin position="158"/>
        <end position="284"/>
    </location>
</feature>
<evidence type="ECO:0000313" key="4">
    <source>
        <dbReference type="Proteomes" id="UP000319897"/>
    </source>
</evidence>
<proteinExistence type="predicted"/>
<evidence type="ECO:0000259" key="1">
    <source>
        <dbReference type="Pfam" id="PF08401"/>
    </source>
</evidence>
<evidence type="ECO:0000313" key="3">
    <source>
        <dbReference type="EMBL" id="TPE62596.1"/>
    </source>
</evidence>
<evidence type="ECO:0000259" key="2">
    <source>
        <dbReference type="Pfam" id="PF18818"/>
    </source>
</evidence>
<sequence length="298" mass="32888">MSRTFDRKPDIYTRITAQIIALLEAGTRPWIQPWQSAHAAGPVSRPLRFNLEPYSGINILTLWGSAMSQGFAAPVWMTFRQALELGGHVRKGESGSPVVYANSCKRTDTDPETGEPDEHSIPFLKAYTVFNVEQIEGLPAQFLAPVRPAANPDTRIGTAEAFFAATGADIRHVGSSACYIPALDRIHMPQFTDFRDAEGYYATLAHEMTHWTGHSARLKRSFGRQRFGDAGYAMEELVAELGAAFLCADLKLTLTVRDDHASYIASWLKVLKGDTKAVFTAAAHAQRAADWLHRLQPG</sequence>
<dbReference type="Proteomes" id="UP000319897">
    <property type="component" value="Unassembled WGS sequence"/>
</dbReference>
<dbReference type="PIRSF" id="PIRSF037112">
    <property type="entry name" value="Antirestriction_ArdC"/>
    <property type="match status" value="1"/>
</dbReference>
<accession>A0A501XPP4</accession>
<organism evidence="3 4">
    <name type="scientific">Sandaracinobacter neustonicus</name>
    <dbReference type="NCBI Taxonomy" id="1715348"/>
    <lineage>
        <taxon>Bacteria</taxon>
        <taxon>Pseudomonadati</taxon>
        <taxon>Pseudomonadota</taxon>
        <taxon>Alphaproteobacteria</taxon>
        <taxon>Sphingomonadales</taxon>
        <taxon>Sphingosinicellaceae</taxon>
        <taxon>Sandaracinobacter</taxon>
    </lineage>
</organism>